<feature type="transmembrane region" description="Helical" evidence="5">
    <location>
        <begin position="189"/>
        <end position="204"/>
    </location>
</feature>
<evidence type="ECO:0000256" key="3">
    <source>
        <dbReference type="ARBA" id="ARBA00022989"/>
    </source>
</evidence>
<feature type="domain" description="O-antigen ligase-related" evidence="6">
    <location>
        <begin position="194"/>
        <end position="350"/>
    </location>
</feature>
<evidence type="ECO:0000259" key="6">
    <source>
        <dbReference type="Pfam" id="PF04932"/>
    </source>
</evidence>
<dbReference type="KEGG" id="tob:V4D31_07840"/>
<sequence>MLKNYFIDKEKISFINLVLLCVLIFVLPIAHTATIRSVAMFTPMLLLFGRYFIAKDFKWIKTSFELPFFAFFLMAIISIFTSVDRHETVKEIWGELIVPILLFYTTYYAIENKNHAFILLKALFIGSLVFSLYSFYDFYQHGGKFFTVVYKAGGLRDPGGGEVAALYHTMVIPFIFWALFYWENTKEKILLFFIFLINLVAFHITFVRAGMLALAFQTVFIIGILLREKKWILSIFLAIILIFTVHLYVEKKMLRELHNEKIPSIKDYIKMSPEEIAGTNPSSMKQRLAMWKTAIEKIAENPFYPHGYGRFLFGKTVRNEKNKHFIYPQTHNTFIGITFELGIQGLVVFLWIIGKFFFVCCKYWYKYKQSIVKYLSVSLITMMIGYWINNFFGSFDGDDSKLLFMMLLGIGMAIMHKTLKEKEFKC</sequence>
<feature type="transmembrane region" description="Helical" evidence="5">
    <location>
        <begin position="231"/>
        <end position="249"/>
    </location>
</feature>
<organism evidence="7">
    <name type="scientific">Thermodesulfovibrio obliviosus</name>
    <dbReference type="NCBI Taxonomy" id="3118332"/>
    <lineage>
        <taxon>Bacteria</taxon>
        <taxon>Pseudomonadati</taxon>
        <taxon>Nitrospirota</taxon>
        <taxon>Thermodesulfovibrionia</taxon>
        <taxon>Thermodesulfovibrionales</taxon>
        <taxon>Thermodesulfovibrionaceae</taxon>
        <taxon>Thermodesulfovibrio</taxon>
    </lineage>
</organism>
<name>A0AAU8H0A6_9BACT</name>
<evidence type="ECO:0000256" key="5">
    <source>
        <dbReference type="SAM" id="Phobius"/>
    </source>
</evidence>
<feature type="transmembrane region" description="Helical" evidence="5">
    <location>
        <begin position="35"/>
        <end position="52"/>
    </location>
</feature>
<dbReference type="GO" id="GO:0016020">
    <property type="term" value="C:membrane"/>
    <property type="evidence" value="ECO:0007669"/>
    <property type="project" value="UniProtKB-SubCell"/>
</dbReference>
<dbReference type="Pfam" id="PF04932">
    <property type="entry name" value="Wzy_C"/>
    <property type="match status" value="1"/>
</dbReference>
<dbReference type="InterPro" id="IPR051533">
    <property type="entry name" value="WaaL-like"/>
</dbReference>
<keyword evidence="4 5" id="KW-0472">Membrane</keyword>
<feature type="transmembrane region" description="Helical" evidence="5">
    <location>
        <begin position="334"/>
        <end position="359"/>
    </location>
</feature>
<dbReference type="AlphaFoldDB" id="A0AAU8H0A6"/>
<feature type="transmembrane region" description="Helical" evidence="5">
    <location>
        <begin position="12"/>
        <end position="29"/>
    </location>
</feature>
<accession>A0AAU8H0A6</accession>
<evidence type="ECO:0000256" key="1">
    <source>
        <dbReference type="ARBA" id="ARBA00004141"/>
    </source>
</evidence>
<feature type="transmembrane region" description="Helical" evidence="5">
    <location>
        <begin position="92"/>
        <end position="110"/>
    </location>
</feature>
<feature type="transmembrane region" description="Helical" evidence="5">
    <location>
        <begin position="400"/>
        <end position="419"/>
    </location>
</feature>
<gene>
    <name evidence="7" type="ORF">V4D31_07840</name>
</gene>
<feature type="transmembrane region" description="Helical" evidence="5">
    <location>
        <begin position="165"/>
        <end position="182"/>
    </location>
</feature>
<feature type="transmembrane region" description="Helical" evidence="5">
    <location>
        <begin position="371"/>
        <end position="388"/>
    </location>
</feature>
<dbReference type="RefSeq" id="WP_353685892.1">
    <property type="nucleotide sequence ID" value="NZ_CP144374.1"/>
</dbReference>
<dbReference type="PANTHER" id="PTHR37422:SF17">
    <property type="entry name" value="O-ANTIGEN LIGASE"/>
    <property type="match status" value="1"/>
</dbReference>
<dbReference type="PANTHER" id="PTHR37422">
    <property type="entry name" value="TEICHURONIC ACID BIOSYNTHESIS PROTEIN TUAE"/>
    <property type="match status" value="1"/>
</dbReference>
<dbReference type="GO" id="GO:0016874">
    <property type="term" value="F:ligase activity"/>
    <property type="evidence" value="ECO:0007669"/>
    <property type="project" value="UniProtKB-KW"/>
</dbReference>
<feature type="transmembrane region" description="Helical" evidence="5">
    <location>
        <begin position="210"/>
        <end position="226"/>
    </location>
</feature>
<proteinExistence type="predicted"/>
<comment type="subcellular location">
    <subcellularLocation>
        <location evidence="1">Membrane</location>
        <topology evidence="1">Multi-pass membrane protein</topology>
    </subcellularLocation>
</comment>
<evidence type="ECO:0000256" key="4">
    <source>
        <dbReference type="ARBA" id="ARBA00023136"/>
    </source>
</evidence>
<protein>
    <submittedName>
        <fullName evidence="7">O-antigen ligase family protein</fullName>
    </submittedName>
</protein>
<evidence type="ECO:0000313" key="7">
    <source>
        <dbReference type="EMBL" id="XCH48242.1"/>
    </source>
</evidence>
<keyword evidence="7" id="KW-0436">Ligase</keyword>
<feature type="transmembrane region" description="Helical" evidence="5">
    <location>
        <begin position="117"/>
        <end position="136"/>
    </location>
</feature>
<keyword evidence="3 5" id="KW-1133">Transmembrane helix</keyword>
<keyword evidence="2 5" id="KW-0812">Transmembrane</keyword>
<reference evidence="7" key="1">
    <citation type="submission" date="2024-01" db="EMBL/GenBank/DDBJ databases">
        <title>The first autotrophic representatives of the genus Thermodesulfovibrio.</title>
        <authorList>
            <person name="Maltseva A.I."/>
            <person name="Elcheninov A.G."/>
            <person name="Kublanov I.V."/>
            <person name="Lebedinsky A.V."/>
            <person name="Frolov E.N."/>
        </authorList>
    </citation>
    <scope>NUCLEOTIDE SEQUENCE</scope>
    <source>
        <strain evidence="7">3462-1</strain>
    </source>
</reference>
<dbReference type="EMBL" id="CP144374">
    <property type="protein sequence ID" value="XCH48242.1"/>
    <property type="molecule type" value="Genomic_DNA"/>
</dbReference>
<evidence type="ECO:0000256" key="2">
    <source>
        <dbReference type="ARBA" id="ARBA00022692"/>
    </source>
</evidence>
<feature type="transmembrane region" description="Helical" evidence="5">
    <location>
        <begin position="64"/>
        <end position="80"/>
    </location>
</feature>
<dbReference type="InterPro" id="IPR007016">
    <property type="entry name" value="O-antigen_ligase-rel_domated"/>
</dbReference>